<evidence type="ECO:0000313" key="4">
    <source>
        <dbReference type="Proteomes" id="UP000654075"/>
    </source>
</evidence>
<accession>A0A813EXE4</accession>
<dbReference type="Gene3D" id="1.10.720.30">
    <property type="entry name" value="SAP domain"/>
    <property type="match status" value="1"/>
</dbReference>
<reference evidence="3" key="1">
    <citation type="submission" date="2021-02" db="EMBL/GenBank/DDBJ databases">
        <authorList>
            <person name="Dougan E. K."/>
            <person name="Rhodes N."/>
            <person name="Thang M."/>
            <person name="Chan C."/>
        </authorList>
    </citation>
    <scope>NUCLEOTIDE SEQUENCE</scope>
</reference>
<feature type="compositionally biased region" description="Polar residues" evidence="1">
    <location>
        <begin position="266"/>
        <end position="278"/>
    </location>
</feature>
<feature type="signal peptide" evidence="2">
    <location>
        <begin position="1"/>
        <end position="28"/>
    </location>
</feature>
<dbReference type="AlphaFoldDB" id="A0A813EXE4"/>
<feature type="region of interest" description="Disordered" evidence="1">
    <location>
        <begin position="259"/>
        <end position="320"/>
    </location>
</feature>
<protein>
    <recommendedName>
        <fullName evidence="5">FACT complex subunit SSRP1</fullName>
    </recommendedName>
</protein>
<dbReference type="EMBL" id="CAJNNV010014799">
    <property type="protein sequence ID" value="CAE8602895.1"/>
    <property type="molecule type" value="Genomic_DNA"/>
</dbReference>
<feature type="compositionally biased region" description="Basic residues" evidence="1">
    <location>
        <begin position="286"/>
        <end position="298"/>
    </location>
</feature>
<sequence>MRHAHCPAAQLQLLLWLLLAAGAAFVVAGSGGLVVSGGKGGSGQKRPKGAFAVAKDIERRVMQAGGKVEGVMVVSLSWTSADDLDLHVALPGGTEINFGHKKIAGGELDVDMCVRGRHSGLCADRPVENVVFMDQPAAGRYRVYVQNFNYHLNTLPENMQVARMQEGTRASKQEQALRLSQNRPVLFDLLVKVEGHRKLFQGLCTPTGKTHAASNVPVFEFDYEPDAEDEDDRLVPHFEASEDMECQTYTQKLLAASEGRERLPGGSSSQPATRQDSSVAGGRGAKGTKKASSKKKKGSSAQAKKEDSKQAALQAVRASSRPALLSKPVSALRALLGDIGTSCRGCLDKSEFVDKLLDAAGARSKAEL</sequence>
<dbReference type="InterPro" id="IPR036361">
    <property type="entry name" value="SAP_dom_sf"/>
</dbReference>
<evidence type="ECO:0008006" key="5">
    <source>
        <dbReference type="Google" id="ProtNLM"/>
    </source>
</evidence>
<dbReference type="Proteomes" id="UP000654075">
    <property type="component" value="Unassembled WGS sequence"/>
</dbReference>
<gene>
    <name evidence="3" type="ORF">PGLA1383_LOCUS21127</name>
</gene>
<feature type="chain" id="PRO_5032275831" description="FACT complex subunit SSRP1" evidence="2">
    <location>
        <begin position="29"/>
        <end position="368"/>
    </location>
</feature>
<name>A0A813EXE4_POLGL</name>
<proteinExistence type="predicted"/>
<evidence type="ECO:0000313" key="3">
    <source>
        <dbReference type="EMBL" id="CAE8602895.1"/>
    </source>
</evidence>
<evidence type="ECO:0000256" key="2">
    <source>
        <dbReference type="SAM" id="SignalP"/>
    </source>
</evidence>
<keyword evidence="4" id="KW-1185">Reference proteome</keyword>
<dbReference type="OrthoDB" id="426817at2759"/>
<comment type="caution">
    <text evidence="3">The sequence shown here is derived from an EMBL/GenBank/DDBJ whole genome shotgun (WGS) entry which is preliminary data.</text>
</comment>
<evidence type="ECO:0000256" key="1">
    <source>
        <dbReference type="SAM" id="MobiDB-lite"/>
    </source>
</evidence>
<organism evidence="3 4">
    <name type="scientific">Polarella glacialis</name>
    <name type="common">Dinoflagellate</name>
    <dbReference type="NCBI Taxonomy" id="89957"/>
    <lineage>
        <taxon>Eukaryota</taxon>
        <taxon>Sar</taxon>
        <taxon>Alveolata</taxon>
        <taxon>Dinophyceae</taxon>
        <taxon>Suessiales</taxon>
        <taxon>Suessiaceae</taxon>
        <taxon>Polarella</taxon>
    </lineage>
</organism>
<keyword evidence="2" id="KW-0732">Signal</keyword>